<keyword evidence="5 7" id="KW-1133">Transmembrane helix</keyword>
<organism evidence="8 9">
    <name type="scientific">Propionibacterium cyclohexanicum</name>
    <dbReference type="NCBI Taxonomy" id="64702"/>
    <lineage>
        <taxon>Bacteria</taxon>
        <taxon>Bacillati</taxon>
        <taxon>Actinomycetota</taxon>
        <taxon>Actinomycetes</taxon>
        <taxon>Propionibacteriales</taxon>
        <taxon>Propionibacteriaceae</taxon>
        <taxon>Propionibacterium</taxon>
    </lineage>
</organism>
<feature type="transmembrane region" description="Helical" evidence="7">
    <location>
        <begin position="39"/>
        <end position="60"/>
    </location>
</feature>
<dbReference type="Pfam" id="PF00860">
    <property type="entry name" value="Xan_ur_permease"/>
    <property type="match status" value="1"/>
</dbReference>
<dbReference type="GO" id="GO:0012505">
    <property type="term" value="C:endomembrane system"/>
    <property type="evidence" value="ECO:0007669"/>
    <property type="project" value="UniProtKB-SubCell"/>
</dbReference>
<feature type="transmembrane region" description="Helical" evidence="7">
    <location>
        <begin position="242"/>
        <end position="260"/>
    </location>
</feature>
<feature type="transmembrane region" description="Helical" evidence="7">
    <location>
        <begin position="399"/>
        <end position="418"/>
    </location>
</feature>
<keyword evidence="4 7" id="KW-0812">Transmembrane</keyword>
<protein>
    <submittedName>
        <fullName evidence="8">Putative MFS transporter, AGZA family, xanthine/uracil permease</fullName>
    </submittedName>
</protein>
<dbReference type="GO" id="GO:0005345">
    <property type="term" value="F:purine nucleobase transmembrane transporter activity"/>
    <property type="evidence" value="ECO:0007669"/>
    <property type="project" value="TreeGrafter"/>
</dbReference>
<evidence type="ECO:0000256" key="5">
    <source>
        <dbReference type="ARBA" id="ARBA00022989"/>
    </source>
</evidence>
<comment type="similarity">
    <text evidence="2">Belongs to the nucleobase:cation symporter-2 (NCS2) (TC 2.A.40) family. Azg-like subfamily.</text>
</comment>
<evidence type="ECO:0000256" key="1">
    <source>
        <dbReference type="ARBA" id="ARBA00004127"/>
    </source>
</evidence>
<comment type="subcellular location">
    <subcellularLocation>
        <location evidence="1">Endomembrane system</location>
        <topology evidence="1">Multi-pass membrane protein</topology>
    </subcellularLocation>
</comment>
<gene>
    <name evidence="8" type="ORF">SAMN05443377_13018</name>
</gene>
<name>A0A1H9TVX1_9ACTN</name>
<accession>A0A1H9TVX1</accession>
<evidence type="ECO:0000256" key="6">
    <source>
        <dbReference type="ARBA" id="ARBA00023136"/>
    </source>
</evidence>
<dbReference type="AlphaFoldDB" id="A0A1H9TVX1"/>
<proteinExistence type="inferred from homology"/>
<dbReference type="EMBL" id="FOGZ01000030">
    <property type="protein sequence ID" value="SES01520.1"/>
    <property type="molecule type" value="Genomic_DNA"/>
</dbReference>
<dbReference type="GO" id="GO:0005886">
    <property type="term" value="C:plasma membrane"/>
    <property type="evidence" value="ECO:0007669"/>
    <property type="project" value="TreeGrafter"/>
</dbReference>
<feature type="transmembrane region" description="Helical" evidence="7">
    <location>
        <begin position="142"/>
        <end position="164"/>
    </location>
</feature>
<reference evidence="8 9" key="1">
    <citation type="submission" date="2016-10" db="EMBL/GenBank/DDBJ databases">
        <authorList>
            <person name="de Groot N.N."/>
        </authorList>
    </citation>
    <scope>NUCLEOTIDE SEQUENCE [LARGE SCALE GENOMIC DNA]</scope>
    <source>
        <strain evidence="8 9">DSM 16859</strain>
    </source>
</reference>
<feature type="transmembrane region" description="Helical" evidence="7">
    <location>
        <begin position="425"/>
        <end position="444"/>
    </location>
</feature>
<keyword evidence="9" id="KW-1185">Reference proteome</keyword>
<evidence type="ECO:0000256" key="2">
    <source>
        <dbReference type="ARBA" id="ARBA00005697"/>
    </source>
</evidence>
<dbReference type="Proteomes" id="UP000198815">
    <property type="component" value="Unassembled WGS sequence"/>
</dbReference>
<keyword evidence="3" id="KW-0813">Transport</keyword>
<dbReference type="PANTHER" id="PTHR43337:SF1">
    <property type="entry name" value="XANTHINE_URACIL PERMEASE C887.17-RELATED"/>
    <property type="match status" value="1"/>
</dbReference>
<evidence type="ECO:0000313" key="8">
    <source>
        <dbReference type="EMBL" id="SES01520.1"/>
    </source>
</evidence>
<feature type="transmembrane region" description="Helical" evidence="7">
    <location>
        <begin position="89"/>
        <end position="111"/>
    </location>
</feature>
<dbReference type="PANTHER" id="PTHR43337">
    <property type="entry name" value="XANTHINE/URACIL PERMEASE C887.17-RELATED"/>
    <property type="match status" value="1"/>
</dbReference>
<dbReference type="InterPro" id="IPR045018">
    <property type="entry name" value="Azg-like"/>
</dbReference>
<dbReference type="STRING" id="64702.SAMN05443377_13018"/>
<feature type="transmembrane region" description="Helical" evidence="7">
    <location>
        <begin position="118"/>
        <end position="136"/>
    </location>
</feature>
<evidence type="ECO:0000256" key="3">
    <source>
        <dbReference type="ARBA" id="ARBA00022448"/>
    </source>
</evidence>
<keyword evidence="6 7" id="KW-0472">Membrane</keyword>
<dbReference type="InterPro" id="IPR006043">
    <property type="entry name" value="NCS2"/>
</dbReference>
<evidence type="ECO:0000256" key="4">
    <source>
        <dbReference type="ARBA" id="ARBA00022692"/>
    </source>
</evidence>
<feature type="transmembrane region" description="Helical" evidence="7">
    <location>
        <begin position="494"/>
        <end position="512"/>
    </location>
</feature>
<feature type="transmembrane region" description="Helical" evidence="7">
    <location>
        <begin position="318"/>
        <end position="341"/>
    </location>
</feature>
<feature type="transmembrane region" description="Helical" evidence="7">
    <location>
        <begin position="176"/>
        <end position="196"/>
    </location>
</feature>
<feature type="transmembrane region" description="Helical" evidence="7">
    <location>
        <begin position="456"/>
        <end position="482"/>
    </location>
</feature>
<feature type="transmembrane region" description="Helical" evidence="7">
    <location>
        <begin position="216"/>
        <end position="235"/>
    </location>
</feature>
<evidence type="ECO:0000313" key="9">
    <source>
        <dbReference type="Proteomes" id="UP000198815"/>
    </source>
</evidence>
<evidence type="ECO:0000256" key="7">
    <source>
        <dbReference type="SAM" id="Phobius"/>
    </source>
</evidence>
<sequence>MVSQSPGNTPNMTQNAASGSFVERWFEITRRGSSMSREVRGGLVTFFAMAYILALNPLVIGTAVDSRGNLVSGAPKYTDAAKKVVDGAAVSHSIAMVAAATALIAGLMTILMGVLGRYPIGLATGLGLNAMIAYVIAPTTTWPRAMGMIAIEGIIITALVLTGFREAVFRAVPRELRVAISVGIGLFITFVGLVDAHVVTPASGTPVQLGLNGSLGTWPVLIFVIGLFVLLLLFIRKVRGSMLIAIIVATVLAMILQAIVHVPSLLPDGTTNPRGWALNVPSWPGLSAFTAPDLGLLGRVDIIGAFAGSDGRFSAASILTTVMLVFSLLLADFFDTVGTVVAVGAEGKLLNKEGEPPRLREILLVDSLAALAGGLGSTSSNTSYIESTAGVAEGARTGIASIVTGVLFLAAVFLSPLTNMVPSEAVAPVLIIVGFLMMQQVAQINWDALTEALPAFMTIVLMPFTYSITVGIGAGFITFVALKIFQNKAKDVRPLMWVVSILFVIYFAQGVITKLVAGA</sequence>